<evidence type="ECO:0000313" key="1">
    <source>
        <dbReference type="EMBL" id="KKN36755.1"/>
    </source>
</evidence>
<dbReference type="EMBL" id="LAZR01001945">
    <property type="protein sequence ID" value="KKN36755.1"/>
    <property type="molecule type" value="Genomic_DNA"/>
</dbReference>
<sequence>MDIKKKVCDFCKEEKKEDEMYITITGEFRFAIKYAYGFKYFDRKKLDFCNLECFNNYITKTLMKEY</sequence>
<organism evidence="1">
    <name type="scientific">marine sediment metagenome</name>
    <dbReference type="NCBI Taxonomy" id="412755"/>
    <lineage>
        <taxon>unclassified sequences</taxon>
        <taxon>metagenomes</taxon>
        <taxon>ecological metagenomes</taxon>
    </lineage>
</organism>
<comment type="caution">
    <text evidence="1">The sequence shown here is derived from an EMBL/GenBank/DDBJ whole genome shotgun (WGS) entry which is preliminary data.</text>
</comment>
<dbReference type="AlphaFoldDB" id="A0A0F9PYI8"/>
<reference evidence="1" key="1">
    <citation type="journal article" date="2015" name="Nature">
        <title>Complex archaea that bridge the gap between prokaryotes and eukaryotes.</title>
        <authorList>
            <person name="Spang A."/>
            <person name="Saw J.H."/>
            <person name="Jorgensen S.L."/>
            <person name="Zaremba-Niedzwiedzka K."/>
            <person name="Martijn J."/>
            <person name="Lind A.E."/>
            <person name="van Eijk R."/>
            <person name="Schleper C."/>
            <person name="Guy L."/>
            <person name="Ettema T.J."/>
        </authorList>
    </citation>
    <scope>NUCLEOTIDE SEQUENCE</scope>
</reference>
<proteinExistence type="predicted"/>
<name>A0A0F9PYI8_9ZZZZ</name>
<protein>
    <recommendedName>
        <fullName evidence="2">MYM-type domain-containing protein</fullName>
    </recommendedName>
</protein>
<gene>
    <name evidence="1" type="ORF">LCGC14_0770610</name>
</gene>
<evidence type="ECO:0008006" key="2">
    <source>
        <dbReference type="Google" id="ProtNLM"/>
    </source>
</evidence>
<accession>A0A0F9PYI8</accession>